<feature type="domain" description="Glucose-methanol-choline oxidoreductase N-terminal" evidence="6">
    <location>
        <begin position="58"/>
        <end position="339"/>
    </location>
</feature>
<dbReference type="InterPro" id="IPR036188">
    <property type="entry name" value="FAD/NAD-bd_sf"/>
</dbReference>
<keyword evidence="5" id="KW-0560">Oxidoreductase</keyword>
<keyword evidence="4" id="KW-0274">FAD</keyword>
<dbReference type="InterPro" id="IPR051473">
    <property type="entry name" value="P2Ox-like"/>
</dbReference>
<dbReference type="EMBL" id="JAKLWS010000022">
    <property type="protein sequence ID" value="MCG2589875.1"/>
    <property type="molecule type" value="Genomic_DNA"/>
</dbReference>
<comment type="cofactor">
    <cofactor evidence="1">
        <name>FAD</name>
        <dbReference type="ChEBI" id="CHEBI:57692"/>
    </cofactor>
</comment>
<dbReference type="SUPFAM" id="SSF51905">
    <property type="entry name" value="FAD/NAD(P)-binding domain"/>
    <property type="match status" value="1"/>
</dbReference>
<evidence type="ECO:0000256" key="4">
    <source>
        <dbReference type="ARBA" id="ARBA00022827"/>
    </source>
</evidence>
<dbReference type="SUPFAM" id="SSF54373">
    <property type="entry name" value="FAD-linked reductases, C-terminal domain"/>
    <property type="match status" value="1"/>
</dbReference>
<name>A0ABS9KGC7_9BACT</name>
<accession>A0ABS9KGC7</accession>
<proteinExistence type="inferred from homology"/>
<dbReference type="Pfam" id="PF05199">
    <property type="entry name" value="GMC_oxred_C"/>
    <property type="match status" value="1"/>
</dbReference>
<comment type="caution">
    <text evidence="8">The sequence shown here is derived from an EMBL/GenBank/DDBJ whole genome shotgun (WGS) entry which is preliminary data.</text>
</comment>
<reference evidence="8" key="1">
    <citation type="submission" date="2022-01" db="EMBL/GenBank/DDBJ databases">
        <authorList>
            <person name="Wang Y."/>
        </authorList>
    </citation>
    <scope>NUCLEOTIDE SEQUENCE</scope>
    <source>
        <strain evidence="8">WB101</strain>
    </source>
</reference>
<sequence>MNLNLLSKNQRTFDAIVVGTGISGGWAAKELSEKGLNTLVLERGRMVEHIEGYPTMLKHPWELPYANELTYEEKTQIYPVQSQTSYAVKQDSKHFFVKDSEHPYIQEKPFLWTRGYQVGGRSLIWGRWSYRRGNLELGVYEQDGVGIDWPIRYEDIEPWYDYVEDFIGVSGNEDGLWQIPDGNFLPPWEMNCLEKHVRDQLVQNFDDRVLTIGRTTNITQPHGGRGKCMARNLCRRGCPYGAYFSSNASTLPAAEASGNMTLRPNSIAHTILYDEQNQKASGVRIVDRETKESIDYYADIVFLCASTLGSTSILLNSVENTFPDGLANSSGELGHNLMDNHFQVGAYGTFDGFEDRYYKGRRPVDVLVPRFQNLDEKTNRNNYLRGFSTYGWAGRQGVGQGDSLDFGAEYKDRQSTPGPWEMTFLAFGECLPKHENRAYLDHENIDQWGLPKLVIDMEFGENEAEMRKEMESSSAEMLEASGFRDIGIYNEESPPGLSIHEMGTARMGHDPKTSVLNRWNQIHDIPNVFVTDGSCMVSNGWGNPSLTYMALTARACNYAVSELKKGNL</sequence>
<reference evidence="8" key="2">
    <citation type="submission" date="2024-05" db="EMBL/GenBank/DDBJ databases">
        <title>Rhodohalobacter halophilus gen. nov., sp. nov., a moderately halophilic member of the family Balneolaceae.</title>
        <authorList>
            <person name="Xia J."/>
        </authorList>
    </citation>
    <scope>NUCLEOTIDE SEQUENCE</scope>
    <source>
        <strain evidence="8">WB101</strain>
    </source>
</reference>
<dbReference type="Pfam" id="PF00732">
    <property type="entry name" value="GMC_oxred_N"/>
    <property type="match status" value="1"/>
</dbReference>
<dbReference type="PANTHER" id="PTHR42784">
    <property type="entry name" value="PYRANOSE 2-OXIDASE"/>
    <property type="match status" value="1"/>
</dbReference>
<comment type="similarity">
    <text evidence="2">Belongs to the GMC oxidoreductase family.</text>
</comment>
<evidence type="ECO:0000313" key="9">
    <source>
        <dbReference type="Proteomes" id="UP001165366"/>
    </source>
</evidence>
<dbReference type="InterPro" id="IPR007867">
    <property type="entry name" value="GMC_OxRtase_C"/>
</dbReference>
<dbReference type="InterPro" id="IPR000172">
    <property type="entry name" value="GMC_OxRdtase_N"/>
</dbReference>
<evidence type="ECO:0000256" key="1">
    <source>
        <dbReference type="ARBA" id="ARBA00001974"/>
    </source>
</evidence>
<feature type="domain" description="Glucose-methanol-choline oxidoreductase C-terminal" evidence="7">
    <location>
        <begin position="432"/>
        <end position="551"/>
    </location>
</feature>
<dbReference type="RefSeq" id="WP_237855233.1">
    <property type="nucleotide sequence ID" value="NZ_JAKLWS010000022.1"/>
</dbReference>
<protein>
    <submittedName>
        <fullName evidence="8">GMC family oxidoreductase</fullName>
    </submittedName>
</protein>
<evidence type="ECO:0000259" key="7">
    <source>
        <dbReference type="Pfam" id="PF05199"/>
    </source>
</evidence>
<evidence type="ECO:0000256" key="5">
    <source>
        <dbReference type="ARBA" id="ARBA00023002"/>
    </source>
</evidence>
<evidence type="ECO:0000313" key="8">
    <source>
        <dbReference type="EMBL" id="MCG2589875.1"/>
    </source>
</evidence>
<keyword evidence="3" id="KW-0285">Flavoprotein</keyword>
<dbReference type="PANTHER" id="PTHR42784:SF1">
    <property type="entry name" value="PYRANOSE 2-OXIDASE"/>
    <property type="match status" value="1"/>
</dbReference>
<organism evidence="8 9">
    <name type="scientific">Rhodohalobacter sulfatireducens</name>
    <dbReference type="NCBI Taxonomy" id="2911366"/>
    <lineage>
        <taxon>Bacteria</taxon>
        <taxon>Pseudomonadati</taxon>
        <taxon>Balneolota</taxon>
        <taxon>Balneolia</taxon>
        <taxon>Balneolales</taxon>
        <taxon>Balneolaceae</taxon>
        <taxon>Rhodohalobacter</taxon>
    </lineage>
</organism>
<dbReference type="Proteomes" id="UP001165366">
    <property type="component" value="Unassembled WGS sequence"/>
</dbReference>
<gene>
    <name evidence="8" type="ORF">L6773_14940</name>
</gene>
<dbReference type="Gene3D" id="3.50.50.60">
    <property type="entry name" value="FAD/NAD(P)-binding domain"/>
    <property type="match status" value="2"/>
</dbReference>
<evidence type="ECO:0000256" key="3">
    <source>
        <dbReference type="ARBA" id="ARBA00022630"/>
    </source>
</evidence>
<evidence type="ECO:0000259" key="6">
    <source>
        <dbReference type="Pfam" id="PF00732"/>
    </source>
</evidence>
<keyword evidence="9" id="KW-1185">Reference proteome</keyword>
<evidence type="ECO:0000256" key="2">
    <source>
        <dbReference type="ARBA" id="ARBA00010790"/>
    </source>
</evidence>